<dbReference type="InterPro" id="IPR024399">
    <property type="entry name" value="DUF2628"/>
</dbReference>
<keyword evidence="1" id="KW-0472">Membrane</keyword>
<evidence type="ECO:0000256" key="1">
    <source>
        <dbReference type="SAM" id="Phobius"/>
    </source>
</evidence>
<evidence type="ECO:0000313" key="3">
    <source>
        <dbReference type="Proteomes" id="UP000823922"/>
    </source>
</evidence>
<feature type="transmembrane region" description="Helical" evidence="1">
    <location>
        <begin position="132"/>
        <end position="151"/>
    </location>
</feature>
<reference evidence="2" key="2">
    <citation type="submission" date="2021-04" db="EMBL/GenBank/DDBJ databases">
        <authorList>
            <person name="Gilroy R."/>
        </authorList>
    </citation>
    <scope>NUCLEOTIDE SEQUENCE</scope>
    <source>
        <strain evidence="2">ChiBcec1-1630</strain>
    </source>
</reference>
<accession>A0A9D2TT46</accession>
<proteinExistence type="predicted"/>
<feature type="transmembrane region" description="Helical" evidence="1">
    <location>
        <begin position="102"/>
        <end position="125"/>
    </location>
</feature>
<reference evidence="2" key="1">
    <citation type="journal article" date="2021" name="PeerJ">
        <title>Extensive microbial diversity within the chicken gut microbiome revealed by metagenomics and culture.</title>
        <authorList>
            <person name="Gilroy R."/>
            <person name="Ravi A."/>
            <person name="Getino M."/>
            <person name="Pursley I."/>
            <person name="Horton D.L."/>
            <person name="Alikhan N.F."/>
            <person name="Baker D."/>
            <person name="Gharbi K."/>
            <person name="Hall N."/>
            <person name="Watson M."/>
            <person name="Adriaenssens E.M."/>
            <person name="Foster-Nyarko E."/>
            <person name="Jarju S."/>
            <person name="Secka A."/>
            <person name="Antonio M."/>
            <person name="Oren A."/>
            <person name="Chaudhuri R.R."/>
            <person name="La Ragione R."/>
            <person name="Hildebrand F."/>
            <person name="Pallen M.J."/>
        </authorList>
    </citation>
    <scope>NUCLEOTIDE SEQUENCE</scope>
    <source>
        <strain evidence="2">ChiBcec1-1630</strain>
    </source>
</reference>
<sequence length="177" mass="20782">MRSIAHFSIRRRRRTGGSARGPQQRFSMEEKMENILEKPDGYREYILDFPLEDIHSIVQEWCGRYDRKFRKLAAEQRSINYAAGFFGAVWAAYRGMWKNAFILLGLEALYSFLLNLAALFLIRLYPEWQLKVLFWGLHLCIFGILGEKMYFNHVFGLLRSVKNRTDTVALMSDTPCL</sequence>
<dbReference type="Proteomes" id="UP000823922">
    <property type="component" value="Unassembled WGS sequence"/>
</dbReference>
<dbReference type="EMBL" id="DWVS01000175">
    <property type="protein sequence ID" value="HJC87734.1"/>
    <property type="molecule type" value="Genomic_DNA"/>
</dbReference>
<comment type="caution">
    <text evidence="2">The sequence shown here is derived from an EMBL/GenBank/DDBJ whole genome shotgun (WGS) entry which is preliminary data.</text>
</comment>
<evidence type="ECO:0000313" key="2">
    <source>
        <dbReference type="EMBL" id="HJC87734.1"/>
    </source>
</evidence>
<organism evidence="2 3">
    <name type="scientific">Candidatus Eisenbergiella intestinigallinarum</name>
    <dbReference type="NCBI Taxonomy" id="2838549"/>
    <lineage>
        <taxon>Bacteria</taxon>
        <taxon>Bacillati</taxon>
        <taxon>Bacillota</taxon>
        <taxon>Clostridia</taxon>
        <taxon>Lachnospirales</taxon>
        <taxon>Lachnospiraceae</taxon>
        <taxon>Eisenbergiella</taxon>
    </lineage>
</organism>
<keyword evidence="1" id="KW-0812">Transmembrane</keyword>
<gene>
    <name evidence="2" type="ORF">H9926_06950</name>
</gene>
<dbReference type="Pfam" id="PF10947">
    <property type="entry name" value="DUF2628"/>
    <property type="match status" value="1"/>
</dbReference>
<keyword evidence="1" id="KW-1133">Transmembrane helix</keyword>
<dbReference type="AlphaFoldDB" id="A0A9D2TT46"/>
<protein>
    <submittedName>
        <fullName evidence="2">DUF2628 domain-containing protein</fullName>
    </submittedName>
</protein>
<name>A0A9D2TT46_9FIRM</name>